<sequence>MRIVAGRQLTLFLSSFGKPPPMPPGGKAPALPLHDGRRYCAPATGPPRHLRPASRSQSEGSCLAAGRLFFLLCPTGRLNSLLQLIFLLVVSCARWMEDFRHICSSASVAPKCHPSGTAILTRPWFYVAPQQRTPACRDAPARRPRCRRPPVLRQQRRRDGNGAPRQRRLMGGHPH</sequence>
<dbReference type="Proteomes" id="UP000717696">
    <property type="component" value="Unassembled WGS sequence"/>
</dbReference>
<feature type="region of interest" description="Disordered" evidence="1">
    <location>
        <begin position="136"/>
        <end position="175"/>
    </location>
</feature>
<gene>
    <name evidence="2" type="ORF">B0J13DRAFT_249850</name>
</gene>
<protein>
    <submittedName>
        <fullName evidence="2">Uncharacterized protein</fullName>
    </submittedName>
</protein>
<accession>A0A9P9F2W6</accession>
<comment type="caution">
    <text evidence="2">The sequence shown here is derived from an EMBL/GenBank/DDBJ whole genome shotgun (WGS) entry which is preliminary data.</text>
</comment>
<organism evidence="2 3">
    <name type="scientific">Dactylonectria estremocensis</name>
    <dbReference type="NCBI Taxonomy" id="1079267"/>
    <lineage>
        <taxon>Eukaryota</taxon>
        <taxon>Fungi</taxon>
        <taxon>Dikarya</taxon>
        <taxon>Ascomycota</taxon>
        <taxon>Pezizomycotina</taxon>
        <taxon>Sordariomycetes</taxon>
        <taxon>Hypocreomycetidae</taxon>
        <taxon>Hypocreales</taxon>
        <taxon>Nectriaceae</taxon>
        <taxon>Dactylonectria</taxon>
    </lineage>
</organism>
<keyword evidence="3" id="KW-1185">Reference proteome</keyword>
<reference evidence="2" key="1">
    <citation type="journal article" date="2021" name="Nat. Commun.">
        <title>Genetic determinants of endophytism in the Arabidopsis root mycobiome.</title>
        <authorList>
            <person name="Mesny F."/>
            <person name="Miyauchi S."/>
            <person name="Thiergart T."/>
            <person name="Pickel B."/>
            <person name="Atanasova L."/>
            <person name="Karlsson M."/>
            <person name="Huettel B."/>
            <person name="Barry K.W."/>
            <person name="Haridas S."/>
            <person name="Chen C."/>
            <person name="Bauer D."/>
            <person name="Andreopoulos W."/>
            <person name="Pangilinan J."/>
            <person name="LaButti K."/>
            <person name="Riley R."/>
            <person name="Lipzen A."/>
            <person name="Clum A."/>
            <person name="Drula E."/>
            <person name="Henrissat B."/>
            <person name="Kohler A."/>
            <person name="Grigoriev I.V."/>
            <person name="Martin F.M."/>
            <person name="Hacquard S."/>
        </authorList>
    </citation>
    <scope>NUCLEOTIDE SEQUENCE</scope>
    <source>
        <strain evidence="2">MPI-CAGE-AT-0021</strain>
    </source>
</reference>
<dbReference type="EMBL" id="JAGMUU010000005">
    <property type="protein sequence ID" value="KAH7151837.1"/>
    <property type="molecule type" value="Genomic_DNA"/>
</dbReference>
<feature type="compositionally biased region" description="Basic residues" evidence="1">
    <location>
        <begin position="142"/>
        <end position="156"/>
    </location>
</feature>
<dbReference type="AlphaFoldDB" id="A0A9P9F2W6"/>
<evidence type="ECO:0000313" key="3">
    <source>
        <dbReference type="Proteomes" id="UP000717696"/>
    </source>
</evidence>
<proteinExistence type="predicted"/>
<evidence type="ECO:0000313" key="2">
    <source>
        <dbReference type="EMBL" id="KAH7151837.1"/>
    </source>
</evidence>
<evidence type="ECO:0000256" key="1">
    <source>
        <dbReference type="SAM" id="MobiDB-lite"/>
    </source>
</evidence>
<name>A0A9P9F2W6_9HYPO</name>
<feature type="compositionally biased region" description="Basic residues" evidence="1">
    <location>
        <begin position="165"/>
        <end position="175"/>
    </location>
</feature>